<dbReference type="SUPFAM" id="SSF51735">
    <property type="entry name" value="NAD(P)-binding Rossmann-fold domains"/>
    <property type="match status" value="1"/>
</dbReference>
<dbReference type="Gene3D" id="3.40.50.720">
    <property type="entry name" value="NAD(P)-binding Rossmann-like Domain"/>
    <property type="match status" value="1"/>
</dbReference>
<sequence>MPVKAAFVGASGATLSHLLAWTLLAGHRAAALVRDQSKLRRLLVSKNVPETLIDANLIVIEANSSRSVAACIELLRHGPEIIFSGITAPPKYQLNPLEPVSMQDPTVTGDSAKAVIEALRLLQEDGTLTTRPIFAPISSTGQGAGRDQPLVMKPLYWWLLRVPQADPAVMEQVVREAATGSDSPLAGYVMIRPPLLVDGPKRGLQSLRVGWTVEDSAFANDNEKETGVTVGYTVGREDLANWMFEELVEADATRWNGKCVTLTY</sequence>
<evidence type="ECO:0008006" key="4">
    <source>
        <dbReference type="Google" id="ProtNLM"/>
    </source>
</evidence>
<protein>
    <recommendedName>
        <fullName evidence="4">NAD(P)-binding domain-containing protein</fullName>
    </recommendedName>
</protein>
<evidence type="ECO:0000313" key="3">
    <source>
        <dbReference type="Proteomes" id="UP000295083"/>
    </source>
</evidence>
<dbReference type="GO" id="GO:0042602">
    <property type="term" value="F:riboflavin reductase (NADPH) activity"/>
    <property type="evidence" value="ECO:0007669"/>
    <property type="project" value="TreeGrafter"/>
</dbReference>
<dbReference type="PANTHER" id="PTHR43355:SF2">
    <property type="entry name" value="FLAVIN REDUCTASE (NADPH)"/>
    <property type="match status" value="1"/>
</dbReference>
<dbReference type="Proteomes" id="UP000295083">
    <property type="component" value="Unassembled WGS sequence"/>
</dbReference>
<name>A0A4R8QSQ6_9PEZI</name>
<keyword evidence="3" id="KW-1185">Reference proteome</keyword>
<evidence type="ECO:0000256" key="1">
    <source>
        <dbReference type="ARBA" id="ARBA00038376"/>
    </source>
</evidence>
<organism evidence="2 3">
    <name type="scientific">Colletotrichum spinosum</name>
    <dbReference type="NCBI Taxonomy" id="1347390"/>
    <lineage>
        <taxon>Eukaryota</taxon>
        <taxon>Fungi</taxon>
        <taxon>Dikarya</taxon>
        <taxon>Ascomycota</taxon>
        <taxon>Pezizomycotina</taxon>
        <taxon>Sordariomycetes</taxon>
        <taxon>Hypocreomycetidae</taxon>
        <taxon>Glomerellales</taxon>
        <taxon>Glomerellaceae</taxon>
        <taxon>Colletotrichum</taxon>
        <taxon>Colletotrichum orbiculare species complex</taxon>
    </lineage>
</organism>
<gene>
    <name evidence="2" type="ORF">C8035_v007887</name>
</gene>
<comment type="similarity">
    <text evidence="1">Belongs to the avfA family.</text>
</comment>
<dbReference type="GO" id="GO:0004074">
    <property type="term" value="F:biliverdin reductase [NAD(P)H] activity"/>
    <property type="evidence" value="ECO:0007669"/>
    <property type="project" value="TreeGrafter"/>
</dbReference>
<dbReference type="AlphaFoldDB" id="A0A4R8QSQ6"/>
<dbReference type="EMBL" id="QAPG01000023">
    <property type="protein sequence ID" value="TDZ37463.1"/>
    <property type="molecule type" value="Genomic_DNA"/>
</dbReference>
<accession>A0A4R8QSQ6</accession>
<proteinExistence type="inferred from homology"/>
<evidence type="ECO:0000313" key="2">
    <source>
        <dbReference type="EMBL" id="TDZ37463.1"/>
    </source>
</evidence>
<dbReference type="InterPro" id="IPR036291">
    <property type="entry name" value="NAD(P)-bd_dom_sf"/>
</dbReference>
<dbReference type="InterPro" id="IPR051606">
    <property type="entry name" value="Polyketide_Oxido-like"/>
</dbReference>
<reference evidence="2 3" key="1">
    <citation type="submission" date="2018-11" db="EMBL/GenBank/DDBJ databases">
        <title>Genome sequence and assembly of Colletotrichum spinosum.</title>
        <authorList>
            <person name="Gan P."/>
            <person name="Shirasu K."/>
        </authorList>
    </citation>
    <scope>NUCLEOTIDE SEQUENCE [LARGE SCALE GENOMIC DNA]</scope>
    <source>
        <strain evidence="2 3">CBS 515.97</strain>
    </source>
</reference>
<comment type="caution">
    <text evidence="2">The sequence shown here is derived from an EMBL/GenBank/DDBJ whole genome shotgun (WGS) entry which is preliminary data.</text>
</comment>
<dbReference type="PANTHER" id="PTHR43355">
    <property type="entry name" value="FLAVIN REDUCTASE (NADPH)"/>
    <property type="match status" value="1"/>
</dbReference>